<comment type="caution">
    <text evidence="21">The sequence shown here is derived from an EMBL/GenBank/DDBJ whole genome shotgun (WGS) entry which is preliminary data.</text>
</comment>
<dbReference type="NCBIfam" id="NF004018">
    <property type="entry name" value="PRK05480.1"/>
    <property type="match status" value="1"/>
</dbReference>
<dbReference type="Pfam" id="PF14681">
    <property type="entry name" value="UPRTase"/>
    <property type="match status" value="1"/>
</dbReference>
<feature type="domain" description="Phosphoribulokinase/uridine kinase" evidence="19">
    <location>
        <begin position="115"/>
        <end position="302"/>
    </location>
</feature>
<dbReference type="EMBL" id="JAHWGI010001062">
    <property type="protein sequence ID" value="KAK3922049.1"/>
    <property type="molecule type" value="Genomic_DNA"/>
</dbReference>
<dbReference type="FunFam" id="3.40.50.300:FF:000200">
    <property type="entry name" value="Uridine-cytidine kinase"/>
    <property type="match status" value="1"/>
</dbReference>
<evidence type="ECO:0000256" key="15">
    <source>
        <dbReference type="ARBA" id="ARBA00056790"/>
    </source>
</evidence>
<dbReference type="Gene3D" id="3.40.50.300">
    <property type="entry name" value="P-loop containing nucleotide triphosphate hydrolases"/>
    <property type="match status" value="1"/>
</dbReference>
<feature type="domain" description="Phosphoribosyltransferase" evidence="20">
    <location>
        <begin position="343"/>
        <end position="547"/>
    </location>
</feature>
<evidence type="ECO:0000313" key="22">
    <source>
        <dbReference type="Proteomes" id="UP001219518"/>
    </source>
</evidence>
<name>A0AAE1HIY6_9NEOP</name>
<keyword evidence="22" id="KW-1185">Reference proteome</keyword>
<dbReference type="EC" id="2.7.1.48" evidence="17"/>
<keyword evidence="5" id="KW-0963">Cytoplasm</keyword>
<reference evidence="21" key="2">
    <citation type="journal article" date="2023" name="BMC Genomics">
        <title>Pest status, molecular evolution, and epigenetic factors derived from the genome assembly of Frankliniella fusca, a thysanopteran phytovirus vector.</title>
        <authorList>
            <person name="Catto M.A."/>
            <person name="Labadie P.E."/>
            <person name="Jacobson A.L."/>
            <person name="Kennedy G.G."/>
            <person name="Srinivasan R."/>
            <person name="Hunt B.G."/>
        </authorList>
    </citation>
    <scope>NUCLEOTIDE SEQUENCE</scope>
    <source>
        <strain evidence="21">PL_HMW_Pooled</strain>
    </source>
</reference>
<evidence type="ECO:0000256" key="11">
    <source>
        <dbReference type="ARBA" id="ARBA00022843"/>
    </source>
</evidence>
<comment type="function">
    <text evidence="15">May contribute to UTP accumulation needed for blast transformation and proliferation.</text>
</comment>
<dbReference type="Proteomes" id="UP001219518">
    <property type="component" value="Unassembled WGS sequence"/>
</dbReference>
<evidence type="ECO:0000256" key="13">
    <source>
        <dbReference type="ARBA" id="ARBA00047436"/>
    </source>
</evidence>
<evidence type="ECO:0000256" key="12">
    <source>
        <dbReference type="ARBA" id="ARBA00023242"/>
    </source>
</evidence>
<dbReference type="GO" id="GO:0005737">
    <property type="term" value="C:cytoplasm"/>
    <property type="evidence" value="ECO:0007669"/>
    <property type="project" value="UniProtKB-SubCell"/>
</dbReference>
<keyword evidence="8 17" id="KW-0547">Nucleotide-binding</keyword>
<keyword evidence="12" id="KW-0539">Nucleus</keyword>
<comment type="pathway">
    <text evidence="3 17">Pyrimidine metabolism; UMP biosynthesis via salvage pathway; UMP from uridine: step 1/1.</text>
</comment>
<comment type="catalytic activity">
    <reaction evidence="14 17">
        <text>uridine + ATP = UMP + ADP + H(+)</text>
        <dbReference type="Rhea" id="RHEA:16825"/>
        <dbReference type="ChEBI" id="CHEBI:15378"/>
        <dbReference type="ChEBI" id="CHEBI:16704"/>
        <dbReference type="ChEBI" id="CHEBI:30616"/>
        <dbReference type="ChEBI" id="CHEBI:57865"/>
        <dbReference type="ChEBI" id="CHEBI:456216"/>
        <dbReference type="EC" id="2.7.1.48"/>
    </reaction>
</comment>
<dbReference type="Pfam" id="PF00485">
    <property type="entry name" value="PRK"/>
    <property type="match status" value="1"/>
</dbReference>
<feature type="compositionally biased region" description="Low complexity" evidence="18">
    <location>
        <begin position="72"/>
        <end position="81"/>
    </location>
</feature>
<comment type="catalytic activity">
    <reaction evidence="13 17">
        <text>cytidine + ATP = CMP + ADP + H(+)</text>
        <dbReference type="Rhea" id="RHEA:24674"/>
        <dbReference type="ChEBI" id="CHEBI:15378"/>
        <dbReference type="ChEBI" id="CHEBI:17562"/>
        <dbReference type="ChEBI" id="CHEBI:30616"/>
        <dbReference type="ChEBI" id="CHEBI:60377"/>
        <dbReference type="ChEBI" id="CHEBI:456216"/>
        <dbReference type="EC" id="2.7.1.48"/>
    </reaction>
</comment>
<evidence type="ECO:0000256" key="16">
    <source>
        <dbReference type="ARBA" id="ARBA00065923"/>
    </source>
</evidence>
<feature type="region of interest" description="Disordered" evidence="18">
    <location>
        <begin position="38"/>
        <end position="83"/>
    </location>
</feature>
<evidence type="ECO:0000256" key="4">
    <source>
        <dbReference type="ARBA" id="ARBA00005408"/>
    </source>
</evidence>
<evidence type="ECO:0000256" key="6">
    <source>
        <dbReference type="ARBA" id="ARBA00022553"/>
    </source>
</evidence>
<evidence type="ECO:0000259" key="20">
    <source>
        <dbReference type="Pfam" id="PF14681"/>
    </source>
</evidence>
<evidence type="ECO:0000313" key="21">
    <source>
        <dbReference type="EMBL" id="KAK3922049.1"/>
    </source>
</evidence>
<evidence type="ECO:0000256" key="10">
    <source>
        <dbReference type="ARBA" id="ARBA00022840"/>
    </source>
</evidence>
<keyword evidence="11" id="KW-0832">Ubl conjugation</keyword>
<sequence>MAATFQQFDPPSSASSDSDRCEDDRVFSSDVACDEDNDVIDMYAVPQSPPPPSPRPPSTGSQKSPRSRRQRTTSLSQSSKKTCTESILRSHTRTIYTAGRPPWYDSTGQQVEPFVIGICGGSASGKTTVAEKIIESLDVPWVTLLSMDSFYKVLNEKQHDQAAINEYNFDHPDAFDFELLAETLQRLKEGKKVEVPIYNFVTHSRENRTKTMYGANVIIFEGILTFYNAEVLKMLDMKLFVDTDADVRLARRLRRDISQRGRDLEGVLKQYCNMVKPAFLHYIAPSMVHADIIVPRGGDNTVAIELIVHHVHTQLQKRGFKLREKLAHSYIGQPLPDSLHLLPSTPQICGLHTLIRNKETPRDEFIFYSKRLIRLVIEYALSLLPFKEVIVETPQGVLYDGKRCASEKICGVSILRAGETMEQAVCDVCKDIRIGKILIQTNFDTGEPELYYLRLPKDIKDYKVVLMDATVATGAAAMMAIRVLLDHDVLEENILVVSLLMAESGVHSIAYAFPNVQIVTSALDKEINEKFYVLPGIGNFGDRYFGTEPSEEC</sequence>
<dbReference type="SUPFAM" id="SSF52540">
    <property type="entry name" value="P-loop containing nucleoside triphosphate hydrolases"/>
    <property type="match status" value="1"/>
</dbReference>
<comment type="pathway">
    <text evidence="17">Pyrimidine metabolism; CTP biosynthesis via salvage pathway; CTP from cytidine: step 1/3.</text>
</comment>
<dbReference type="GO" id="GO:0005524">
    <property type="term" value="F:ATP binding"/>
    <property type="evidence" value="ECO:0007669"/>
    <property type="project" value="UniProtKB-KW"/>
</dbReference>
<dbReference type="InterPro" id="IPR027417">
    <property type="entry name" value="P-loop_NTPase"/>
</dbReference>
<evidence type="ECO:0000256" key="18">
    <source>
        <dbReference type="SAM" id="MobiDB-lite"/>
    </source>
</evidence>
<dbReference type="NCBIfam" id="NF001097">
    <property type="entry name" value="PRK00129.1"/>
    <property type="match status" value="1"/>
</dbReference>
<dbReference type="InterPro" id="IPR006083">
    <property type="entry name" value="PRK/URK"/>
</dbReference>
<dbReference type="PRINTS" id="PR00988">
    <property type="entry name" value="URIDINKINASE"/>
</dbReference>
<dbReference type="SUPFAM" id="SSF53271">
    <property type="entry name" value="PRTase-like"/>
    <property type="match status" value="1"/>
</dbReference>
<dbReference type="AlphaFoldDB" id="A0AAE1HIY6"/>
<evidence type="ECO:0000256" key="17">
    <source>
        <dbReference type="RuleBase" id="RU003825"/>
    </source>
</evidence>
<evidence type="ECO:0000256" key="5">
    <source>
        <dbReference type="ARBA" id="ARBA00022490"/>
    </source>
</evidence>
<dbReference type="GO" id="GO:0005634">
    <property type="term" value="C:nucleus"/>
    <property type="evidence" value="ECO:0007669"/>
    <property type="project" value="UniProtKB-SubCell"/>
</dbReference>
<keyword evidence="10 17" id="KW-0067">ATP-binding</keyword>
<dbReference type="CDD" id="cd02023">
    <property type="entry name" value="UMPK"/>
    <property type="match status" value="1"/>
</dbReference>
<dbReference type="GO" id="GO:0004849">
    <property type="term" value="F:uridine kinase activity"/>
    <property type="evidence" value="ECO:0007669"/>
    <property type="project" value="UniProtKB-EC"/>
</dbReference>
<dbReference type="InterPro" id="IPR000764">
    <property type="entry name" value="Uridine_kinase-like"/>
</dbReference>
<proteinExistence type="inferred from homology"/>
<comment type="subcellular location">
    <subcellularLocation>
        <location evidence="2">Cytoplasm</location>
    </subcellularLocation>
    <subcellularLocation>
        <location evidence="1">Nucleus</location>
    </subcellularLocation>
</comment>
<evidence type="ECO:0000256" key="3">
    <source>
        <dbReference type="ARBA" id="ARBA00004690"/>
    </source>
</evidence>
<dbReference type="GO" id="GO:0008655">
    <property type="term" value="P:pyrimidine-containing compound salvage"/>
    <property type="evidence" value="ECO:0007669"/>
    <property type="project" value="UniProtKB-ARBA"/>
</dbReference>
<comment type="similarity">
    <text evidence="4 17">Belongs to the uridine kinase family.</text>
</comment>
<evidence type="ECO:0000259" key="19">
    <source>
        <dbReference type="Pfam" id="PF00485"/>
    </source>
</evidence>
<reference evidence="21" key="1">
    <citation type="submission" date="2021-07" db="EMBL/GenBank/DDBJ databases">
        <authorList>
            <person name="Catto M.A."/>
            <person name="Jacobson A."/>
            <person name="Kennedy G."/>
            <person name="Labadie P."/>
            <person name="Hunt B.G."/>
            <person name="Srinivasan R."/>
        </authorList>
    </citation>
    <scope>NUCLEOTIDE SEQUENCE</scope>
    <source>
        <strain evidence="21">PL_HMW_Pooled</strain>
        <tissue evidence="21">Head</tissue>
    </source>
</reference>
<dbReference type="InterPro" id="IPR029057">
    <property type="entry name" value="PRTase-like"/>
</dbReference>
<keyword evidence="7 17" id="KW-0808">Transferase</keyword>
<gene>
    <name evidence="21" type="ORF">KUF71_011225</name>
</gene>
<evidence type="ECO:0000256" key="8">
    <source>
        <dbReference type="ARBA" id="ARBA00022741"/>
    </source>
</evidence>
<feature type="region of interest" description="Disordered" evidence="18">
    <location>
        <begin position="1"/>
        <end position="24"/>
    </location>
</feature>
<dbReference type="PANTHER" id="PTHR10285">
    <property type="entry name" value="URIDINE KINASE"/>
    <property type="match status" value="1"/>
</dbReference>
<keyword evidence="6" id="KW-0597">Phosphoprotein</keyword>
<evidence type="ECO:0000256" key="14">
    <source>
        <dbReference type="ARBA" id="ARBA00048909"/>
    </source>
</evidence>
<comment type="subunit">
    <text evidence="16">Interacts with RNF19B.</text>
</comment>
<evidence type="ECO:0000256" key="9">
    <source>
        <dbReference type="ARBA" id="ARBA00022777"/>
    </source>
</evidence>
<feature type="compositionally biased region" description="Pro residues" evidence="18">
    <location>
        <begin position="47"/>
        <end position="57"/>
    </location>
</feature>
<dbReference type="Gene3D" id="3.40.50.2020">
    <property type="match status" value="1"/>
</dbReference>
<dbReference type="FunFam" id="3.40.50.2020:FF:000010">
    <property type="entry name" value="Uridine-cytidine kinase"/>
    <property type="match status" value="1"/>
</dbReference>
<evidence type="ECO:0000256" key="1">
    <source>
        <dbReference type="ARBA" id="ARBA00004123"/>
    </source>
</evidence>
<keyword evidence="9 17" id="KW-0418">Kinase</keyword>
<evidence type="ECO:0000256" key="7">
    <source>
        <dbReference type="ARBA" id="ARBA00022679"/>
    </source>
</evidence>
<organism evidence="21 22">
    <name type="scientific">Frankliniella fusca</name>
    <dbReference type="NCBI Taxonomy" id="407009"/>
    <lineage>
        <taxon>Eukaryota</taxon>
        <taxon>Metazoa</taxon>
        <taxon>Ecdysozoa</taxon>
        <taxon>Arthropoda</taxon>
        <taxon>Hexapoda</taxon>
        <taxon>Insecta</taxon>
        <taxon>Pterygota</taxon>
        <taxon>Neoptera</taxon>
        <taxon>Paraneoptera</taxon>
        <taxon>Thysanoptera</taxon>
        <taxon>Terebrantia</taxon>
        <taxon>Thripoidea</taxon>
        <taxon>Thripidae</taxon>
        <taxon>Frankliniella</taxon>
    </lineage>
</organism>
<dbReference type="NCBIfam" id="TIGR00235">
    <property type="entry name" value="udk"/>
    <property type="match status" value="1"/>
</dbReference>
<evidence type="ECO:0000256" key="2">
    <source>
        <dbReference type="ARBA" id="ARBA00004496"/>
    </source>
</evidence>
<protein>
    <recommendedName>
        <fullName evidence="17">Uridine kinase</fullName>
        <ecNumber evidence="17">2.7.1.48</ecNumber>
    </recommendedName>
</protein>
<dbReference type="CDD" id="cd06223">
    <property type="entry name" value="PRTases_typeI"/>
    <property type="match status" value="1"/>
</dbReference>
<dbReference type="InterPro" id="IPR000836">
    <property type="entry name" value="PRTase_dom"/>
</dbReference>
<accession>A0AAE1HIY6</accession>